<dbReference type="RefSeq" id="WP_283344725.1">
    <property type="nucleotide sequence ID" value="NZ_JASHIF010000009.1"/>
</dbReference>
<keyword evidence="2" id="KW-1185">Reference proteome</keyword>
<accession>A0ABT6Y8G0</accession>
<organism evidence="1 2">
    <name type="scientific">Flectobacillus roseus</name>
    <dbReference type="NCBI Taxonomy" id="502259"/>
    <lineage>
        <taxon>Bacteria</taxon>
        <taxon>Pseudomonadati</taxon>
        <taxon>Bacteroidota</taxon>
        <taxon>Cytophagia</taxon>
        <taxon>Cytophagales</taxon>
        <taxon>Flectobacillaceae</taxon>
        <taxon>Flectobacillus</taxon>
    </lineage>
</organism>
<dbReference type="Proteomes" id="UP001236507">
    <property type="component" value="Unassembled WGS sequence"/>
</dbReference>
<evidence type="ECO:0000313" key="2">
    <source>
        <dbReference type="Proteomes" id="UP001236507"/>
    </source>
</evidence>
<protein>
    <recommendedName>
        <fullName evidence="3">Major capsid protein</fullName>
    </recommendedName>
</protein>
<comment type="caution">
    <text evidence="1">The sequence shown here is derived from an EMBL/GenBank/DDBJ whole genome shotgun (WGS) entry which is preliminary data.</text>
</comment>
<evidence type="ECO:0008006" key="3">
    <source>
        <dbReference type="Google" id="ProtNLM"/>
    </source>
</evidence>
<reference evidence="1 2" key="1">
    <citation type="submission" date="2023-05" db="EMBL/GenBank/DDBJ databases">
        <title>Novel species of genus Flectobacillus isolated from stream in China.</title>
        <authorList>
            <person name="Lu H."/>
        </authorList>
    </citation>
    <scope>NUCLEOTIDE SEQUENCE [LARGE SCALE GENOMIC DNA]</scope>
    <source>
        <strain evidence="1 2">KCTC 42575</strain>
    </source>
</reference>
<name>A0ABT6Y8G0_9BACT</name>
<sequence length="336" mass="36811">MASSFKISDLHVELQRNIKDYTTIFGLKMSNGFDEKRNGDFTVIPTKDKVPLVRDTVSPILQPGRTGSTNFTNDVVSLSSRIGEIKPFKADLKLDELTLYAWSKSYLANKKPTDPTDIYSFEAMNYYMGRIYARSGADMTNALYKGVYNAAGGVGGVNLFDGLGFKVTKGVLTVGNGGIGDIPVSNMVTAAATITQANILSEIQKIVDAIVGSEVLQEYVEENATYYMPFKHYAMMINAVSALPITAGNQVVFKDGNNWKLVLLPNTTIKYRPMFNGTDKHLWTPSGNLFYLAPEGAPEDVASMEVEKADRAIKIFLDGEGGVDYADGRLIVMNSK</sequence>
<gene>
    <name evidence="1" type="ORF">QM524_11640</name>
</gene>
<dbReference type="EMBL" id="JASHIF010000009">
    <property type="protein sequence ID" value="MDI9859863.1"/>
    <property type="molecule type" value="Genomic_DNA"/>
</dbReference>
<evidence type="ECO:0000313" key="1">
    <source>
        <dbReference type="EMBL" id="MDI9859863.1"/>
    </source>
</evidence>
<proteinExistence type="predicted"/>